<dbReference type="RefSeq" id="WP_180307668.1">
    <property type="nucleotide sequence ID" value="NZ_CP058952.1"/>
</dbReference>
<evidence type="ECO:0000259" key="7">
    <source>
        <dbReference type="Pfam" id="PF01077"/>
    </source>
</evidence>
<evidence type="ECO:0000256" key="3">
    <source>
        <dbReference type="ARBA" id="ARBA00022723"/>
    </source>
</evidence>
<keyword evidence="4" id="KW-0560">Oxidoreductase</keyword>
<keyword evidence="5" id="KW-0408">Iron</keyword>
<feature type="domain" description="Nitrite/sulphite reductase 4Fe-4S" evidence="7">
    <location>
        <begin position="411"/>
        <end position="549"/>
    </location>
</feature>
<evidence type="ECO:0000313" key="9">
    <source>
        <dbReference type="EMBL" id="QLI80528.1"/>
    </source>
</evidence>
<feature type="domain" description="Nitrite/Sulfite reductase ferredoxin-like" evidence="8">
    <location>
        <begin position="345"/>
        <end position="397"/>
    </location>
</feature>
<dbReference type="Pfam" id="PF03460">
    <property type="entry name" value="NIR_SIR_ferr"/>
    <property type="match status" value="2"/>
</dbReference>
<dbReference type="GO" id="GO:0051539">
    <property type="term" value="F:4 iron, 4 sulfur cluster binding"/>
    <property type="evidence" value="ECO:0007669"/>
    <property type="project" value="UniProtKB-KW"/>
</dbReference>
<evidence type="ECO:0000259" key="8">
    <source>
        <dbReference type="Pfam" id="PF03460"/>
    </source>
</evidence>
<protein>
    <submittedName>
        <fullName evidence="9">Nitrite/sulfite reductase</fullName>
    </submittedName>
</protein>
<evidence type="ECO:0000256" key="6">
    <source>
        <dbReference type="ARBA" id="ARBA00023014"/>
    </source>
</evidence>
<dbReference type="InterPro" id="IPR036136">
    <property type="entry name" value="Nit/Sulf_reduc_fer-like_dom_sf"/>
</dbReference>
<dbReference type="Pfam" id="PF01077">
    <property type="entry name" value="NIR_SIR"/>
    <property type="match status" value="2"/>
</dbReference>
<dbReference type="PANTHER" id="PTHR32439:SF9">
    <property type="entry name" value="BLR3264 PROTEIN"/>
    <property type="match status" value="1"/>
</dbReference>
<evidence type="ECO:0000313" key="10">
    <source>
        <dbReference type="Proteomes" id="UP000510822"/>
    </source>
</evidence>
<reference evidence="9 10" key="1">
    <citation type="journal article" date="2016" name="Int. J. Syst. Evol. Microbiol.">
        <title>Chitinibacter fontanus sp. nov., isolated from a spring.</title>
        <authorList>
            <person name="Sheu S.Y."/>
            <person name="Li Y.S."/>
            <person name="Young C.C."/>
            <person name="Chen W.M."/>
        </authorList>
    </citation>
    <scope>NUCLEOTIDE SEQUENCE [LARGE SCALE GENOMIC DNA]</scope>
    <source>
        <strain evidence="9 10">STM-7</strain>
    </source>
</reference>
<evidence type="ECO:0000256" key="1">
    <source>
        <dbReference type="ARBA" id="ARBA00022485"/>
    </source>
</evidence>
<name>A0A7D5ZDL3_9NEIS</name>
<keyword evidence="2" id="KW-0349">Heme</keyword>
<feature type="domain" description="Nitrite/Sulfite reductase ferredoxin-like" evidence="8">
    <location>
        <begin position="53"/>
        <end position="109"/>
    </location>
</feature>
<keyword evidence="3" id="KW-0479">Metal-binding</keyword>
<dbReference type="PANTHER" id="PTHR32439">
    <property type="entry name" value="FERREDOXIN--NITRITE REDUCTASE, CHLOROPLASTIC"/>
    <property type="match status" value="1"/>
</dbReference>
<keyword evidence="10" id="KW-1185">Reference proteome</keyword>
<dbReference type="InterPro" id="IPR005117">
    <property type="entry name" value="NiRdtase/SiRdtase_haem-b_fer"/>
</dbReference>
<dbReference type="SUPFAM" id="SSF56014">
    <property type="entry name" value="Nitrite and sulphite reductase 4Fe-4S domain-like"/>
    <property type="match status" value="2"/>
</dbReference>
<dbReference type="GO" id="GO:0046872">
    <property type="term" value="F:metal ion binding"/>
    <property type="evidence" value="ECO:0007669"/>
    <property type="project" value="UniProtKB-KW"/>
</dbReference>
<dbReference type="EMBL" id="CP058952">
    <property type="protein sequence ID" value="QLI80528.1"/>
    <property type="molecule type" value="Genomic_DNA"/>
</dbReference>
<organism evidence="9 10">
    <name type="scientific">Chitinibacter fontanus</name>
    <dbReference type="NCBI Taxonomy" id="1737446"/>
    <lineage>
        <taxon>Bacteria</taxon>
        <taxon>Pseudomonadati</taxon>
        <taxon>Pseudomonadota</taxon>
        <taxon>Betaproteobacteria</taxon>
        <taxon>Neisseriales</taxon>
        <taxon>Chitinibacteraceae</taxon>
        <taxon>Chitinibacter</taxon>
    </lineage>
</organism>
<dbReference type="KEGG" id="cfon:HZU75_02680"/>
<dbReference type="GO" id="GO:0016491">
    <property type="term" value="F:oxidoreductase activity"/>
    <property type="evidence" value="ECO:0007669"/>
    <property type="project" value="UniProtKB-KW"/>
</dbReference>
<dbReference type="InterPro" id="IPR006067">
    <property type="entry name" value="NO2/SO3_Rdtase_4Fe4S_dom"/>
</dbReference>
<dbReference type="SUPFAM" id="SSF55124">
    <property type="entry name" value="Nitrite/Sulfite reductase N-terminal domain-like"/>
    <property type="match status" value="2"/>
</dbReference>
<dbReference type="Gene3D" id="3.90.480.20">
    <property type="match status" value="2"/>
</dbReference>
<evidence type="ECO:0000256" key="2">
    <source>
        <dbReference type="ARBA" id="ARBA00022617"/>
    </source>
</evidence>
<evidence type="ECO:0000256" key="5">
    <source>
        <dbReference type="ARBA" id="ARBA00023004"/>
    </source>
</evidence>
<dbReference type="AlphaFoldDB" id="A0A7D5ZDL3"/>
<evidence type="ECO:0000256" key="4">
    <source>
        <dbReference type="ARBA" id="ARBA00023002"/>
    </source>
</evidence>
<dbReference type="GO" id="GO:0020037">
    <property type="term" value="F:heme binding"/>
    <property type="evidence" value="ECO:0007669"/>
    <property type="project" value="InterPro"/>
</dbReference>
<dbReference type="InterPro" id="IPR045854">
    <property type="entry name" value="NO2/SO3_Rdtase_4Fe4S_sf"/>
</dbReference>
<dbReference type="Gene3D" id="3.30.413.10">
    <property type="entry name" value="Sulfite Reductase Hemoprotein, domain 1"/>
    <property type="match status" value="2"/>
</dbReference>
<accession>A0A7D5ZDL3</accession>
<gene>
    <name evidence="9" type="ORF">HZU75_02680</name>
</gene>
<sequence length="560" mass="62720">MYIYDDYDQKIVDQRVAQYRDQTRRYLAGELTDEEFRPLRLQNGLYIQRHAPMLRVAIPYGHLRSAQVRKLAELARKYDKGYVHFTTRQNVQYNWPALENVPEMLAELATVQMHGIQTSGACIRNTTSDQFAGVAFDEIVDPRPWCEIIRQWSTFHPEFAHLPRKFKIAVNGAKEDRAAVMVHDVGINVKLNDAGQVGFEIFVGGGLGRTPMIGDLIKPWLEPKHLLTYLNAVLRVYNRYGRRDNKYKARIKILVKAMTPEVFAAKVEQEWAFEKDGPQTLTDAEIARNHRFFTAPAYESLAGDDAEFAAAKAANPAFARWVERNVFAHKVAGYAAVTLSLKKTGVPPGDATDAQLDDVANLADRFSFGEVRVSHGQNLILADVKQADLFALWEEAKRIGFATPNIGLLTDVICCPGGDFCSLANAKSIPVAQAIQERFDNLDYLFDLGDIDVNMSGCINACGHHHVGNIGVLGVDKNNAEYYQITLGGRQGVDAKIGKVIGPSFAQEEMPDVMSKIIEVFVAHREGDERFIDVFDRIGAEPFKAKVYEGKPIRKEKADV</sequence>
<dbReference type="InterPro" id="IPR051329">
    <property type="entry name" value="NIR_SIR_4Fe-4S"/>
</dbReference>
<keyword evidence="6" id="KW-0411">Iron-sulfur</keyword>
<dbReference type="Proteomes" id="UP000510822">
    <property type="component" value="Chromosome"/>
</dbReference>
<feature type="domain" description="Nitrite/sulphite reductase 4Fe-4S" evidence="7">
    <location>
        <begin position="119"/>
        <end position="273"/>
    </location>
</feature>
<keyword evidence="1" id="KW-0004">4Fe-4S</keyword>
<proteinExistence type="predicted"/>